<evidence type="ECO:0000313" key="3">
    <source>
        <dbReference type="Proteomes" id="UP001176941"/>
    </source>
</evidence>
<accession>A0ABN8ZN34</accession>
<dbReference type="EMBL" id="OX459940">
    <property type="protein sequence ID" value="CAI9175129.1"/>
    <property type="molecule type" value="Genomic_DNA"/>
</dbReference>
<protein>
    <submittedName>
        <fullName evidence="2">Uncharacterized protein</fullName>
    </submittedName>
</protein>
<gene>
    <name evidence="2" type="ORF">MRATA1EN1_LOCUS24091</name>
</gene>
<sequence>MGSGPGDPEHHADPAAQRQAPQSRRPGPCPAAAPPEVDSATRVPARPSPSLSLRLASDMNDSLDTPPHLRADAQASGGPRPSERVLLAGKQQPLGTPGVTSSSHSLRPPDGQSARPAPGAAQRRKAFRTQAAGRYLAPKSSLCQARSLERTCRGKAQELTVPSAPPREREAWCNHSNMQGLHDVPPSAPRAPTPPRPARVQQDHPGHQPVGSAAERSVGTGAGLLQRDSAAQLRPRHQVSTRQVL</sequence>
<feature type="compositionally biased region" description="Pro residues" evidence="1">
    <location>
        <begin position="186"/>
        <end position="197"/>
    </location>
</feature>
<keyword evidence="3" id="KW-1185">Reference proteome</keyword>
<name>A0ABN8ZN34_RANTA</name>
<reference evidence="2" key="1">
    <citation type="submission" date="2023-04" db="EMBL/GenBank/DDBJ databases">
        <authorList>
            <consortium name="ELIXIR-Norway"/>
        </authorList>
    </citation>
    <scope>NUCLEOTIDE SEQUENCE [LARGE SCALE GENOMIC DNA]</scope>
</reference>
<proteinExistence type="predicted"/>
<organism evidence="2 3">
    <name type="scientific">Rangifer tarandus platyrhynchus</name>
    <name type="common">Svalbard reindeer</name>
    <dbReference type="NCBI Taxonomy" id="3082113"/>
    <lineage>
        <taxon>Eukaryota</taxon>
        <taxon>Metazoa</taxon>
        <taxon>Chordata</taxon>
        <taxon>Craniata</taxon>
        <taxon>Vertebrata</taxon>
        <taxon>Euteleostomi</taxon>
        <taxon>Mammalia</taxon>
        <taxon>Eutheria</taxon>
        <taxon>Laurasiatheria</taxon>
        <taxon>Artiodactyla</taxon>
        <taxon>Ruminantia</taxon>
        <taxon>Pecora</taxon>
        <taxon>Cervidae</taxon>
        <taxon>Odocoileinae</taxon>
        <taxon>Rangifer</taxon>
    </lineage>
</organism>
<evidence type="ECO:0000313" key="2">
    <source>
        <dbReference type="EMBL" id="CAI9175129.1"/>
    </source>
</evidence>
<feature type="region of interest" description="Disordered" evidence="1">
    <location>
        <begin position="157"/>
        <end position="245"/>
    </location>
</feature>
<evidence type="ECO:0000256" key="1">
    <source>
        <dbReference type="SAM" id="MobiDB-lite"/>
    </source>
</evidence>
<feature type="compositionally biased region" description="Low complexity" evidence="1">
    <location>
        <begin position="44"/>
        <end position="57"/>
    </location>
</feature>
<dbReference type="Proteomes" id="UP001176941">
    <property type="component" value="Chromosome 4"/>
</dbReference>
<feature type="region of interest" description="Disordered" evidence="1">
    <location>
        <begin position="1"/>
        <end position="139"/>
    </location>
</feature>